<protein>
    <submittedName>
        <fullName evidence="3">Uncharacterized protein</fullName>
    </submittedName>
</protein>
<proteinExistence type="predicted"/>
<keyword evidence="2" id="KW-1133">Transmembrane helix</keyword>
<evidence type="ECO:0000313" key="3">
    <source>
        <dbReference type="EMBL" id="CAB3744510.1"/>
    </source>
</evidence>
<sequence length="235" mass="24457">MRFWGCFRGLGGRGISSVACCCGGLWASLGACCCGGVRLRRSPIGAVALTARAHDCGPEPSLRTSPSSSSSRPTAFPSDSLGRIEVARSQGHRADGLPLSWVVAMLGGALVTSAAGPAEWRPRGRPYSAYASVGVSLVVAFANLVIRFLMFPPVGVWGVKGGAQRALPCAWRSVARHPGYRAAPENSQQLSASSATLSQKATSASRRNIALYMDCGGAVLVLAITNCFLLTMSAK</sequence>
<dbReference type="AlphaFoldDB" id="A0A6S7AR57"/>
<feature type="transmembrane region" description="Helical" evidence="2">
    <location>
        <begin position="127"/>
        <end position="150"/>
    </location>
</feature>
<gene>
    <name evidence="3" type="ORF">LMG3441_06172</name>
</gene>
<feature type="transmembrane region" description="Helical" evidence="2">
    <location>
        <begin position="209"/>
        <end position="232"/>
    </location>
</feature>
<name>A0A6S7AR57_9BURK</name>
<organism evidence="3 4">
    <name type="scientific">Achromobacter kerstersii</name>
    <dbReference type="NCBI Taxonomy" id="1353890"/>
    <lineage>
        <taxon>Bacteria</taxon>
        <taxon>Pseudomonadati</taxon>
        <taxon>Pseudomonadota</taxon>
        <taxon>Betaproteobacteria</taxon>
        <taxon>Burkholderiales</taxon>
        <taxon>Alcaligenaceae</taxon>
        <taxon>Achromobacter</taxon>
    </lineage>
</organism>
<keyword evidence="2" id="KW-0472">Membrane</keyword>
<keyword evidence="2" id="KW-0812">Transmembrane</keyword>
<dbReference type="Proteomes" id="UP000494269">
    <property type="component" value="Unassembled WGS sequence"/>
</dbReference>
<accession>A0A6S7AR57</accession>
<dbReference type="EMBL" id="CADIJQ010000021">
    <property type="protein sequence ID" value="CAB3744510.1"/>
    <property type="molecule type" value="Genomic_DNA"/>
</dbReference>
<evidence type="ECO:0000313" key="4">
    <source>
        <dbReference type="Proteomes" id="UP000494269"/>
    </source>
</evidence>
<feature type="region of interest" description="Disordered" evidence="1">
    <location>
        <begin position="56"/>
        <end position="78"/>
    </location>
</feature>
<dbReference type="PROSITE" id="PS51257">
    <property type="entry name" value="PROKAR_LIPOPROTEIN"/>
    <property type="match status" value="1"/>
</dbReference>
<evidence type="ECO:0000256" key="2">
    <source>
        <dbReference type="SAM" id="Phobius"/>
    </source>
</evidence>
<keyword evidence="4" id="KW-1185">Reference proteome</keyword>
<feature type="compositionally biased region" description="Low complexity" evidence="1">
    <location>
        <begin position="58"/>
        <end position="78"/>
    </location>
</feature>
<evidence type="ECO:0000256" key="1">
    <source>
        <dbReference type="SAM" id="MobiDB-lite"/>
    </source>
</evidence>
<reference evidence="3 4" key="1">
    <citation type="submission" date="2020-04" db="EMBL/GenBank/DDBJ databases">
        <authorList>
            <person name="De Canck E."/>
        </authorList>
    </citation>
    <scope>NUCLEOTIDE SEQUENCE [LARGE SCALE GENOMIC DNA]</scope>
    <source>
        <strain evidence="3 4">LMG 3441</strain>
    </source>
</reference>